<dbReference type="PANTHER" id="PTHR43394">
    <property type="entry name" value="ATP-DEPENDENT PERMEASE MDL1, MITOCHONDRIAL"/>
    <property type="match status" value="1"/>
</dbReference>
<keyword evidence="3" id="KW-0547">Nucleotide-binding</keyword>
<dbReference type="Pfam" id="PF00664">
    <property type="entry name" value="ABC_membrane"/>
    <property type="match status" value="1"/>
</dbReference>
<dbReference type="SUPFAM" id="SSF52540">
    <property type="entry name" value="P-loop containing nucleoside triphosphate hydrolases"/>
    <property type="match status" value="1"/>
</dbReference>
<evidence type="ECO:0000259" key="9">
    <source>
        <dbReference type="PROSITE" id="PS50929"/>
    </source>
</evidence>
<proteinExistence type="predicted"/>
<name>A0A2U3B758_9VIBR</name>
<dbReference type="GO" id="GO:0005524">
    <property type="term" value="F:ATP binding"/>
    <property type="evidence" value="ECO:0007669"/>
    <property type="project" value="UniProtKB-KW"/>
</dbReference>
<sequence>MYKIFEGFTQAFPQEEPVQPPTGIIAFCRHYTRGFEKPLLFMALLSTAVAIIEVVLFGFMGQLVDWLSSSNPETFLQENETTLWGLGFLILVVMPTLVVIHSMLIHQSLLGNYPMSIRWLAHRYLLKQSLSFYQDEFAGRIATKVMQTSLAIRETVIKLLDVFVYVSVYFASMLIMLAQADWRLMMPILLWLIAYIGIQFYYVPKLKSVSSEQADARSMMTGRIVDSYTNIATVKLFSHSKRETEYAEEGMDEFLDTVHRQMRLVTGFNISVEVANYLLLFSIIAISIGLWMSNAITIGAIAIAMSLSLRINGMSKWIMWEIGGLFENMGTVVDGMSTLSKPISIQDSSDAKPLDVHQGEIEFNNVSFHYGDKDKGVISHLNLHIKPGEKVGLVGRSGAGKSTLVNLLLRFHDVEEGQINIDGQNIANVTQDSLRSKIGMVTQDTSLLHRSIRENILYSNPDASESDLLKATKQAHAHEFIETLNDPYGNTGYDAQVGERGVKLSGGQRQRVAISRVLLKDAPLLILDEATSALDSEVESAIQESLNELMEGKTVIAIAHRLSTIAAMDRLIVLDQGQIVEQGTHQELISGNGIYAHLWAHQTGGFIGADEDHSEDHKLKEI</sequence>
<feature type="transmembrane region" description="Helical" evidence="7">
    <location>
        <begin position="83"/>
        <end position="105"/>
    </location>
</feature>
<comment type="subcellular location">
    <subcellularLocation>
        <location evidence="1">Cell membrane</location>
        <topology evidence="1">Multi-pass membrane protein</topology>
    </subcellularLocation>
</comment>
<dbReference type="GO" id="GO:0005886">
    <property type="term" value="C:plasma membrane"/>
    <property type="evidence" value="ECO:0007669"/>
    <property type="project" value="UniProtKB-SubCell"/>
</dbReference>
<dbReference type="Gene3D" id="3.40.50.300">
    <property type="entry name" value="P-loop containing nucleotide triphosphate hydrolases"/>
    <property type="match status" value="1"/>
</dbReference>
<dbReference type="InterPro" id="IPR036640">
    <property type="entry name" value="ABC1_TM_sf"/>
</dbReference>
<dbReference type="SMART" id="SM00382">
    <property type="entry name" value="AAA"/>
    <property type="match status" value="1"/>
</dbReference>
<dbReference type="InterPro" id="IPR039421">
    <property type="entry name" value="Type_1_exporter"/>
</dbReference>
<dbReference type="InterPro" id="IPR011527">
    <property type="entry name" value="ABC1_TM_dom"/>
</dbReference>
<dbReference type="InterPro" id="IPR003439">
    <property type="entry name" value="ABC_transporter-like_ATP-bd"/>
</dbReference>
<dbReference type="SUPFAM" id="SSF90123">
    <property type="entry name" value="ABC transporter transmembrane region"/>
    <property type="match status" value="1"/>
</dbReference>
<dbReference type="Gene3D" id="1.20.1560.10">
    <property type="entry name" value="ABC transporter type 1, transmembrane domain"/>
    <property type="match status" value="1"/>
</dbReference>
<dbReference type="AlphaFoldDB" id="A0A2U3B758"/>
<dbReference type="RefSeq" id="WP_109320407.1">
    <property type="nucleotide sequence ID" value="NZ_QFWT01000008.1"/>
</dbReference>
<gene>
    <name evidence="10" type="ORF">DI392_14475</name>
</gene>
<dbReference type="PROSITE" id="PS00211">
    <property type="entry name" value="ABC_TRANSPORTER_1"/>
    <property type="match status" value="1"/>
</dbReference>
<dbReference type="PANTHER" id="PTHR43394:SF1">
    <property type="entry name" value="ATP-BINDING CASSETTE SUB-FAMILY B MEMBER 10, MITOCHONDRIAL"/>
    <property type="match status" value="1"/>
</dbReference>
<dbReference type="FunFam" id="1.20.1560.10:FF:000070">
    <property type="entry name" value="Multidrug ABC transporter ATP-binding protein"/>
    <property type="match status" value="1"/>
</dbReference>
<dbReference type="InterPro" id="IPR003593">
    <property type="entry name" value="AAA+_ATPase"/>
</dbReference>
<dbReference type="GO" id="GO:0016887">
    <property type="term" value="F:ATP hydrolysis activity"/>
    <property type="evidence" value="ECO:0007669"/>
    <property type="project" value="InterPro"/>
</dbReference>
<protein>
    <submittedName>
        <fullName evidence="10">Multidrug ABC transporter ATP-binding protein</fullName>
    </submittedName>
</protein>
<dbReference type="PROSITE" id="PS50929">
    <property type="entry name" value="ABC_TM1F"/>
    <property type="match status" value="1"/>
</dbReference>
<feature type="transmembrane region" description="Helical" evidence="7">
    <location>
        <begin position="156"/>
        <end position="178"/>
    </location>
</feature>
<evidence type="ECO:0000256" key="4">
    <source>
        <dbReference type="ARBA" id="ARBA00022840"/>
    </source>
</evidence>
<evidence type="ECO:0000256" key="7">
    <source>
        <dbReference type="SAM" id="Phobius"/>
    </source>
</evidence>
<dbReference type="EMBL" id="QFWT01000008">
    <property type="protein sequence ID" value="PWI32621.1"/>
    <property type="molecule type" value="Genomic_DNA"/>
</dbReference>
<dbReference type="InterPro" id="IPR017871">
    <property type="entry name" value="ABC_transporter-like_CS"/>
</dbReference>
<keyword evidence="5 7" id="KW-1133">Transmembrane helix</keyword>
<feature type="domain" description="ABC transmembrane type-1" evidence="9">
    <location>
        <begin position="40"/>
        <end position="320"/>
    </location>
</feature>
<dbReference type="FunFam" id="3.40.50.300:FF:000218">
    <property type="entry name" value="Multidrug ABC transporter ATP-binding protein"/>
    <property type="match status" value="1"/>
</dbReference>
<dbReference type="OrthoDB" id="9806127at2"/>
<keyword evidence="6 7" id="KW-0472">Membrane</keyword>
<evidence type="ECO:0000256" key="1">
    <source>
        <dbReference type="ARBA" id="ARBA00004651"/>
    </source>
</evidence>
<evidence type="ECO:0000313" key="11">
    <source>
        <dbReference type="Proteomes" id="UP000245362"/>
    </source>
</evidence>
<dbReference type="InterPro" id="IPR027417">
    <property type="entry name" value="P-loop_NTPase"/>
</dbReference>
<evidence type="ECO:0000256" key="2">
    <source>
        <dbReference type="ARBA" id="ARBA00022692"/>
    </source>
</evidence>
<keyword evidence="2 7" id="KW-0812">Transmembrane</keyword>
<evidence type="ECO:0000256" key="3">
    <source>
        <dbReference type="ARBA" id="ARBA00022741"/>
    </source>
</evidence>
<dbReference type="PROSITE" id="PS50893">
    <property type="entry name" value="ABC_TRANSPORTER_2"/>
    <property type="match status" value="1"/>
</dbReference>
<dbReference type="GO" id="GO:0015421">
    <property type="term" value="F:ABC-type oligopeptide transporter activity"/>
    <property type="evidence" value="ECO:0007669"/>
    <property type="project" value="TreeGrafter"/>
</dbReference>
<feature type="transmembrane region" description="Helical" evidence="7">
    <location>
        <begin position="184"/>
        <end position="203"/>
    </location>
</feature>
<evidence type="ECO:0000256" key="5">
    <source>
        <dbReference type="ARBA" id="ARBA00022989"/>
    </source>
</evidence>
<comment type="caution">
    <text evidence="10">The sequence shown here is derived from an EMBL/GenBank/DDBJ whole genome shotgun (WGS) entry which is preliminary data.</text>
</comment>
<dbReference type="Proteomes" id="UP000245362">
    <property type="component" value="Unassembled WGS sequence"/>
</dbReference>
<dbReference type="Pfam" id="PF00005">
    <property type="entry name" value="ABC_tran"/>
    <property type="match status" value="1"/>
</dbReference>
<keyword evidence="11" id="KW-1185">Reference proteome</keyword>
<accession>A0A2U3B758</accession>
<feature type="transmembrane region" description="Helical" evidence="7">
    <location>
        <begin position="39"/>
        <end position="63"/>
    </location>
</feature>
<evidence type="ECO:0000256" key="6">
    <source>
        <dbReference type="ARBA" id="ARBA00023136"/>
    </source>
</evidence>
<evidence type="ECO:0000259" key="8">
    <source>
        <dbReference type="PROSITE" id="PS50893"/>
    </source>
</evidence>
<feature type="domain" description="ABC transporter" evidence="8">
    <location>
        <begin position="361"/>
        <end position="601"/>
    </location>
</feature>
<organism evidence="10 11">
    <name type="scientific">Vibrio albus</name>
    <dbReference type="NCBI Taxonomy" id="2200953"/>
    <lineage>
        <taxon>Bacteria</taxon>
        <taxon>Pseudomonadati</taxon>
        <taxon>Pseudomonadota</taxon>
        <taxon>Gammaproteobacteria</taxon>
        <taxon>Vibrionales</taxon>
        <taxon>Vibrionaceae</taxon>
        <taxon>Vibrio</taxon>
    </lineage>
</organism>
<reference evidence="10 11" key="1">
    <citation type="submission" date="2018-05" db="EMBL/GenBank/DDBJ databases">
        <title>Vibrio limimaris sp. nov., isolated from marine sediment.</title>
        <authorList>
            <person name="Li C.-M."/>
        </authorList>
    </citation>
    <scope>NUCLEOTIDE SEQUENCE [LARGE SCALE GENOMIC DNA]</scope>
    <source>
        <strain evidence="10 11">E4404</strain>
    </source>
</reference>
<evidence type="ECO:0000313" key="10">
    <source>
        <dbReference type="EMBL" id="PWI32621.1"/>
    </source>
</evidence>
<keyword evidence="4 10" id="KW-0067">ATP-binding</keyword>